<dbReference type="InterPro" id="IPR021109">
    <property type="entry name" value="Peptidase_aspartic_dom_sf"/>
</dbReference>
<keyword evidence="1" id="KW-0378">Hydrolase</keyword>
<evidence type="ECO:0000313" key="4">
    <source>
        <dbReference type="Proteomes" id="UP000829999"/>
    </source>
</evidence>
<feature type="compositionally biased region" description="Polar residues" evidence="2">
    <location>
        <begin position="219"/>
        <end position="238"/>
    </location>
</feature>
<evidence type="ECO:0000313" key="5">
    <source>
        <dbReference type="RefSeq" id="XP_050552197.1"/>
    </source>
</evidence>
<reference evidence="5" key="1">
    <citation type="submission" date="2025-08" db="UniProtKB">
        <authorList>
            <consortium name="RefSeq"/>
        </authorList>
    </citation>
    <scope>IDENTIFICATION</scope>
    <source>
        <tissue evidence="5">Whole larval tissue</tissue>
    </source>
</reference>
<dbReference type="AlphaFoldDB" id="A0A9R0EWK4"/>
<dbReference type="GeneID" id="126911104"/>
<dbReference type="InterPro" id="IPR001995">
    <property type="entry name" value="Peptidase_A2_cat"/>
</dbReference>
<feature type="domain" description="Peptidase A2" evidence="3">
    <location>
        <begin position="542"/>
        <end position="582"/>
    </location>
</feature>
<dbReference type="OrthoDB" id="2286242at2759"/>
<dbReference type="PROSITE" id="PS00141">
    <property type="entry name" value="ASP_PROTEASE"/>
    <property type="match status" value="1"/>
</dbReference>
<evidence type="ECO:0000259" key="3">
    <source>
        <dbReference type="PROSITE" id="PS50175"/>
    </source>
</evidence>
<dbReference type="PROSITE" id="PS50175">
    <property type="entry name" value="ASP_PROT_RETROV"/>
    <property type="match status" value="1"/>
</dbReference>
<feature type="region of interest" description="Disordered" evidence="2">
    <location>
        <begin position="433"/>
        <end position="458"/>
    </location>
</feature>
<accession>A0A9R0EWK4</accession>
<dbReference type="SUPFAM" id="SSF50630">
    <property type="entry name" value="Acid proteases"/>
    <property type="match status" value="1"/>
</dbReference>
<organism evidence="4 5">
    <name type="scientific">Spodoptera frugiperda</name>
    <name type="common">Fall armyworm</name>
    <dbReference type="NCBI Taxonomy" id="7108"/>
    <lineage>
        <taxon>Eukaryota</taxon>
        <taxon>Metazoa</taxon>
        <taxon>Ecdysozoa</taxon>
        <taxon>Arthropoda</taxon>
        <taxon>Hexapoda</taxon>
        <taxon>Insecta</taxon>
        <taxon>Pterygota</taxon>
        <taxon>Neoptera</taxon>
        <taxon>Endopterygota</taxon>
        <taxon>Lepidoptera</taxon>
        <taxon>Glossata</taxon>
        <taxon>Ditrysia</taxon>
        <taxon>Noctuoidea</taxon>
        <taxon>Noctuidae</taxon>
        <taxon>Amphipyrinae</taxon>
        <taxon>Spodoptera</taxon>
    </lineage>
</organism>
<keyword evidence="4" id="KW-1185">Reference proteome</keyword>
<feature type="compositionally biased region" description="Low complexity" evidence="2">
    <location>
        <begin position="319"/>
        <end position="342"/>
    </location>
</feature>
<evidence type="ECO:0000256" key="2">
    <source>
        <dbReference type="SAM" id="MobiDB-lite"/>
    </source>
</evidence>
<proteinExistence type="predicted"/>
<dbReference type="RefSeq" id="XP_050552197.1">
    <property type="nucleotide sequence ID" value="XM_050696240.1"/>
</dbReference>
<dbReference type="Proteomes" id="UP000829999">
    <property type="component" value="Chromosome 10"/>
</dbReference>
<feature type="compositionally biased region" description="Low complexity" evidence="2">
    <location>
        <begin position="445"/>
        <end position="458"/>
    </location>
</feature>
<gene>
    <name evidence="5" type="primary">LOC126911104</name>
</gene>
<feature type="region of interest" description="Disordered" evidence="2">
    <location>
        <begin position="307"/>
        <end position="370"/>
    </location>
</feature>
<dbReference type="PANTHER" id="PTHR33198">
    <property type="entry name" value="ANK_REP_REGION DOMAIN-CONTAINING PROTEIN-RELATED"/>
    <property type="match status" value="1"/>
</dbReference>
<feature type="region of interest" description="Disordered" evidence="2">
    <location>
        <begin position="208"/>
        <end position="238"/>
    </location>
</feature>
<name>A0A9R0EWK4_SPOFR</name>
<dbReference type="CDD" id="cd00303">
    <property type="entry name" value="retropepsin_like"/>
    <property type="match status" value="1"/>
</dbReference>
<dbReference type="PANTHER" id="PTHR33198:SF20">
    <property type="entry name" value="RETROTRANSPOSON GAG DOMAIN-CONTAINING PROTEIN"/>
    <property type="match status" value="1"/>
</dbReference>
<dbReference type="Gene3D" id="2.40.70.10">
    <property type="entry name" value="Acid Proteases"/>
    <property type="match status" value="1"/>
</dbReference>
<dbReference type="GO" id="GO:0006508">
    <property type="term" value="P:proteolysis"/>
    <property type="evidence" value="ECO:0007669"/>
    <property type="project" value="InterPro"/>
</dbReference>
<evidence type="ECO:0000256" key="1">
    <source>
        <dbReference type="ARBA" id="ARBA00022801"/>
    </source>
</evidence>
<sequence>MSTEDVGDTRCRVAGLECLKLSSEATANNAEAWRKWWQRLELYLLASGLDRSEEKRKVAILLHSIGPKGLEIFNTFNISLDEAKIEDVKVKFDLYFEPRKNLTMCRYMFFTRRQAQSESIDDFITDLEIKSQDCEFGTLRESMIRDIFIANLHMDLSHIRQRLLQEPNLTYERMRELAKTLIVAQQDADKMTNKSIVEDGEKVMQLRQRSGGRRVCRQRASSQTPHRATWKSPSPMRQSASTCGRCGQSHRTKCPAIGVQCRSCNSFGHYAKFCYKNKQVRQLHSSTSTKSIQNENYFVGILNSQSSQNHLSHSHKQSHSQPQTQSHSQPQKQSKSQSYSQTPVKSHSHTSHTSQSQNKNSPSLGNLHDDNAYCTERLHRHNKNSLTSQSLYKNSPISQISRNKNSQNAHFNHHYHCYTNKSQSVSRKTINNNKNSHSLGQGHVNYNKSNKNSQSVNKSHNTHFQNIHHHKYTKKSHHCQSNVSNTASETNNHNMHSNIPNVASHLNNLNQQISHVKGNSVSENHYSGSSWKINLHVGNRKINCVIDSGADVNVISVKNFKFLNLSKSQIDKCHVNVTGFGGNNIPILGKVNLKCNLNIENRNICENIVFIVANILCPTVLGLPTCEKLGSWMSTPSLSSETQAWCSSVYRSAKESSVCVARKAARGIGSHGANASHTKSHKTN</sequence>
<dbReference type="GO" id="GO:0004190">
    <property type="term" value="F:aspartic-type endopeptidase activity"/>
    <property type="evidence" value="ECO:0007669"/>
    <property type="project" value="InterPro"/>
</dbReference>
<dbReference type="InterPro" id="IPR001969">
    <property type="entry name" value="Aspartic_peptidase_AS"/>
</dbReference>
<protein>
    <recommendedName>
        <fullName evidence="3">Peptidase A2 domain-containing protein</fullName>
    </recommendedName>
</protein>